<dbReference type="AlphaFoldDB" id="A0AAD9JY73"/>
<reference evidence="2" key="1">
    <citation type="journal article" date="2023" name="Mol. Biol. Evol.">
        <title>Third-Generation Sequencing Reveals the Adaptive Role of the Epigenome in Three Deep-Sea Polychaetes.</title>
        <authorList>
            <person name="Perez M."/>
            <person name="Aroh O."/>
            <person name="Sun Y."/>
            <person name="Lan Y."/>
            <person name="Juniper S.K."/>
            <person name="Young C.R."/>
            <person name="Angers B."/>
            <person name="Qian P.Y."/>
        </authorList>
    </citation>
    <scope>NUCLEOTIDE SEQUENCE</scope>
    <source>
        <strain evidence="2">P08H-3</strain>
    </source>
</reference>
<keyword evidence="3" id="KW-1185">Reference proteome</keyword>
<accession>A0AAD9JY73</accession>
<gene>
    <name evidence="2" type="ORF">LSH36_117g04000</name>
</gene>
<evidence type="ECO:0000313" key="3">
    <source>
        <dbReference type="Proteomes" id="UP001208570"/>
    </source>
</evidence>
<sequence length="357" mass="41533">MLTDEQNMNHTSTHVISHVGRAQSAGNNARRRSEGFASSRHGNDLDPEFEKEIHQFAEEKKRKTMQIKDEEKWRVSIKEQLEADLNLRVREALKTPPGEVQSNFITNHHRNDSHDFESLQQLNSHITFDELQLRKKEVGDNRRWKVIQTKHKIAQMMSNGGMHFSSAFQERYPNMDYFEELEAMQRDEYEQLIRSYANNHVSPDTSHHHGNRSQDFYDHLANKADSDYGNLTQNEKFEYFYAFTKNGFREALRIGRFPDGSQFELLECGKYKDKFGVIRNEHGPFWPPGYGPLYPVPSFRRETDRKQEPMVISDKTGIHLLCKLSKQIKQVLPVGGKQYVSSSKGLDIFGGLHVNDT</sequence>
<feature type="compositionally biased region" description="Polar residues" evidence="1">
    <location>
        <begin position="1"/>
        <end position="15"/>
    </location>
</feature>
<dbReference type="EMBL" id="JAODUP010000117">
    <property type="protein sequence ID" value="KAK2161401.1"/>
    <property type="molecule type" value="Genomic_DNA"/>
</dbReference>
<protein>
    <submittedName>
        <fullName evidence="2">Uncharacterized protein</fullName>
    </submittedName>
</protein>
<comment type="caution">
    <text evidence="2">The sequence shown here is derived from an EMBL/GenBank/DDBJ whole genome shotgun (WGS) entry which is preliminary data.</text>
</comment>
<evidence type="ECO:0000256" key="1">
    <source>
        <dbReference type="SAM" id="MobiDB-lite"/>
    </source>
</evidence>
<name>A0AAD9JY73_9ANNE</name>
<proteinExistence type="predicted"/>
<dbReference type="Proteomes" id="UP001208570">
    <property type="component" value="Unassembled WGS sequence"/>
</dbReference>
<feature type="region of interest" description="Disordered" evidence="1">
    <location>
        <begin position="1"/>
        <end position="47"/>
    </location>
</feature>
<organism evidence="2 3">
    <name type="scientific">Paralvinella palmiformis</name>
    <dbReference type="NCBI Taxonomy" id="53620"/>
    <lineage>
        <taxon>Eukaryota</taxon>
        <taxon>Metazoa</taxon>
        <taxon>Spiralia</taxon>
        <taxon>Lophotrochozoa</taxon>
        <taxon>Annelida</taxon>
        <taxon>Polychaeta</taxon>
        <taxon>Sedentaria</taxon>
        <taxon>Canalipalpata</taxon>
        <taxon>Terebellida</taxon>
        <taxon>Terebelliformia</taxon>
        <taxon>Alvinellidae</taxon>
        <taxon>Paralvinella</taxon>
    </lineage>
</organism>
<evidence type="ECO:0000313" key="2">
    <source>
        <dbReference type="EMBL" id="KAK2161401.1"/>
    </source>
</evidence>